<evidence type="ECO:0000313" key="4">
    <source>
        <dbReference type="Proteomes" id="UP001468798"/>
    </source>
</evidence>
<keyword evidence="1" id="KW-0812">Transmembrane</keyword>
<comment type="caution">
    <text evidence="3">The sequence shown here is derived from an EMBL/GenBank/DDBJ whole genome shotgun (WGS) entry which is preliminary data.</text>
</comment>
<dbReference type="RefSeq" id="WP_342692093.1">
    <property type="nucleotide sequence ID" value="NZ_JBCGDP010000010.1"/>
</dbReference>
<organism evidence="3 4">
    <name type="scientific">Flavobacterium polysaccharolyticum</name>
    <dbReference type="NCBI Taxonomy" id="3133148"/>
    <lineage>
        <taxon>Bacteria</taxon>
        <taxon>Pseudomonadati</taxon>
        <taxon>Bacteroidota</taxon>
        <taxon>Flavobacteriia</taxon>
        <taxon>Flavobacteriales</taxon>
        <taxon>Flavobacteriaceae</taxon>
        <taxon>Flavobacterium</taxon>
    </lineage>
</organism>
<proteinExistence type="predicted"/>
<evidence type="ECO:0000256" key="1">
    <source>
        <dbReference type="SAM" id="Phobius"/>
    </source>
</evidence>
<dbReference type="PANTHER" id="PTHR34220:SF7">
    <property type="entry name" value="SENSOR HISTIDINE KINASE YPDA"/>
    <property type="match status" value="1"/>
</dbReference>
<gene>
    <name evidence="3" type="ORF">WFZ86_11755</name>
</gene>
<protein>
    <submittedName>
        <fullName evidence="3">Histidine kinase</fullName>
    </submittedName>
</protein>
<name>A0ABU9NR94_9FLAO</name>
<feature type="transmembrane region" description="Helical" evidence="1">
    <location>
        <begin position="111"/>
        <end position="133"/>
    </location>
</feature>
<dbReference type="Proteomes" id="UP001468798">
    <property type="component" value="Unassembled WGS sequence"/>
</dbReference>
<keyword evidence="3" id="KW-0418">Kinase</keyword>
<dbReference type="Gene3D" id="3.30.565.10">
    <property type="entry name" value="Histidine kinase-like ATPase, C-terminal domain"/>
    <property type="match status" value="1"/>
</dbReference>
<feature type="transmembrane region" description="Helical" evidence="1">
    <location>
        <begin position="75"/>
        <end position="99"/>
    </location>
</feature>
<keyword evidence="1" id="KW-0472">Membrane</keyword>
<reference evidence="3 4" key="1">
    <citation type="submission" date="2024-03" db="EMBL/GenBank/DDBJ databases">
        <title>Two novel species of the genus Flavobacterium exhibiting potentially degradation of complex polysaccharides.</title>
        <authorList>
            <person name="Lian X."/>
        </authorList>
    </citation>
    <scope>NUCLEOTIDE SEQUENCE [LARGE SCALE GENOMIC DNA]</scope>
    <source>
        <strain evidence="3 4">N6</strain>
    </source>
</reference>
<feature type="domain" description="Signal transduction histidine kinase internal region" evidence="2">
    <location>
        <begin position="153"/>
        <end position="229"/>
    </location>
</feature>
<evidence type="ECO:0000313" key="3">
    <source>
        <dbReference type="EMBL" id="MEM0577173.1"/>
    </source>
</evidence>
<keyword evidence="3" id="KW-0808">Transferase</keyword>
<dbReference type="InterPro" id="IPR050640">
    <property type="entry name" value="Bact_2-comp_sensor_kinase"/>
</dbReference>
<dbReference type="InterPro" id="IPR010559">
    <property type="entry name" value="Sig_transdc_His_kin_internal"/>
</dbReference>
<feature type="transmembrane region" description="Helical" evidence="1">
    <location>
        <begin position="46"/>
        <end position="63"/>
    </location>
</feature>
<keyword evidence="1" id="KW-1133">Transmembrane helix</keyword>
<dbReference type="Pfam" id="PF06580">
    <property type="entry name" value="His_kinase"/>
    <property type="match status" value="1"/>
</dbReference>
<dbReference type="EMBL" id="JBCGDP010000010">
    <property type="protein sequence ID" value="MEM0577173.1"/>
    <property type="molecule type" value="Genomic_DNA"/>
</dbReference>
<evidence type="ECO:0000259" key="2">
    <source>
        <dbReference type="Pfam" id="PF06580"/>
    </source>
</evidence>
<sequence length="333" mass="38501">MKKIGSIIIVLLALLLFNSVQTFTYYLTRIGGDIDFYDVQAHFSAYINAIGSLLCTLMAWKWLSKFKIKKFKFLYAFLVTIPLFAIYVSVFHILIRAYYGGTTTIEMLGLNFVFMLSFSHFYVSGFTIAYLFFDETNTLKEELIEKKYEIENMQLQMLKKNIEPHFLFNNLSVLSSLARKDSGQIDEFIEELAAVYRYFLQHNATDSVKLKEELNFLEKYCALTTRRFDGAYSICSTIDNEEGYIIPFALQICLENAIKHNEGSETNPLKIEITREKDIIRITNPLRLVENTSNTGLGLSNITKRYQLLFNKELFFGTVNDTFVVEIPIIAIK</sequence>
<dbReference type="InterPro" id="IPR036890">
    <property type="entry name" value="HATPase_C_sf"/>
</dbReference>
<accession>A0ABU9NR94</accession>
<dbReference type="GO" id="GO:0016301">
    <property type="term" value="F:kinase activity"/>
    <property type="evidence" value="ECO:0007669"/>
    <property type="project" value="UniProtKB-KW"/>
</dbReference>
<dbReference type="PANTHER" id="PTHR34220">
    <property type="entry name" value="SENSOR HISTIDINE KINASE YPDA"/>
    <property type="match status" value="1"/>
</dbReference>
<keyword evidence="4" id="KW-1185">Reference proteome</keyword>